<reference evidence="2 3" key="1">
    <citation type="submission" date="2023-07" db="EMBL/GenBank/DDBJ databases">
        <title>Description of novel actinomycetes strains, isolated from tidal flat sediment.</title>
        <authorList>
            <person name="Lu C."/>
        </authorList>
    </citation>
    <scope>NUCLEOTIDE SEQUENCE [LARGE SCALE GENOMIC DNA]</scope>
    <source>
        <strain evidence="2 3">SYSU T00b441</strain>
    </source>
</reference>
<organism evidence="2 3">
    <name type="scientific">Actinotalea lenta</name>
    <dbReference type="NCBI Taxonomy" id="3064654"/>
    <lineage>
        <taxon>Bacteria</taxon>
        <taxon>Bacillati</taxon>
        <taxon>Actinomycetota</taxon>
        <taxon>Actinomycetes</taxon>
        <taxon>Micrococcales</taxon>
        <taxon>Cellulomonadaceae</taxon>
        <taxon>Actinotalea</taxon>
    </lineage>
</organism>
<comment type="caution">
    <text evidence="2">The sequence shown here is derived from an EMBL/GenBank/DDBJ whole genome shotgun (WGS) entry which is preliminary data.</text>
</comment>
<dbReference type="EMBL" id="JAUQYP010000001">
    <property type="protein sequence ID" value="MDO8106239.1"/>
    <property type="molecule type" value="Genomic_DNA"/>
</dbReference>
<name>A0ABT9D7N1_9CELL</name>
<sequence>MTRPDRATGRAALGHLVVDLPGAVPGWVVRPLPAVAVLVCGAALPADPFAWVVLPLIALVAALRPGGTVPVLLAGILAAALLFGGPVGYPVLAGLVLGVHVVAAGCAFTRHVAWGAVVDPAALRRVLVAQVPTQLVAQAFALVAAGLAGVTPAAGGGPLSLALRAVALGSLGWLVLAIPRRGR</sequence>
<keyword evidence="1" id="KW-0472">Membrane</keyword>
<feature type="transmembrane region" description="Helical" evidence="1">
    <location>
        <begin position="95"/>
        <end position="114"/>
    </location>
</feature>
<accession>A0ABT9D7N1</accession>
<proteinExistence type="predicted"/>
<keyword evidence="1" id="KW-1133">Transmembrane helix</keyword>
<keyword evidence="3" id="KW-1185">Reference proteome</keyword>
<feature type="transmembrane region" description="Helical" evidence="1">
    <location>
        <begin position="135"/>
        <end position="155"/>
    </location>
</feature>
<evidence type="ECO:0000313" key="2">
    <source>
        <dbReference type="EMBL" id="MDO8106239.1"/>
    </source>
</evidence>
<evidence type="ECO:0008006" key="4">
    <source>
        <dbReference type="Google" id="ProtNLM"/>
    </source>
</evidence>
<protein>
    <recommendedName>
        <fullName evidence="4">Rod shape-determining protein MreD</fullName>
    </recommendedName>
</protein>
<dbReference type="RefSeq" id="WP_304599922.1">
    <property type="nucleotide sequence ID" value="NZ_JAUQYP010000001.1"/>
</dbReference>
<feature type="transmembrane region" description="Helical" evidence="1">
    <location>
        <begin position="69"/>
        <end position="89"/>
    </location>
</feature>
<dbReference type="Proteomes" id="UP001232536">
    <property type="component" value="Unassembled WGS sequence"/>
</dbReference>
<evidence type="ECO:0000313" key="3">
    <source>
        <dbReference type="Proteomes" id="UP001232536"/>
    </source>
</evidence>
<feature type="transmembrane region" description="Helical" evidence="1">
    <location>
        <begin position="161"/>
        <end position="178"/>
    </location>
</feature>
<evidence type="ECO:0000256" key="1">
    <source>
        <dbReference type="SAM" id="Phobius"/>
    </source>
</evidence>
<keyword evidence="1" id="KW-0812">Transmembrane</keyword>
<gene>
    <name evidence="2" type="ORF">Q6348_03405</name>
</gene>